<evidence type="ECO:0000256" key="5">
    <source>
        <dbReference type="ARBA" id="ARBA00022898"/>
    </source>
</evidence>
<dbReference type="PANTHER" id="PTHR43488">
    <property type="entry name" value="GLUTAMATE-PYRUVATE AMINOTRANSFERASE ALAA"/>
    <property type="match status" value="1"/>
</dbReference>
<evidence type="ECO:0000256" key="4">
    <source>
        <dbReference type="ARBA" id="ARBA00022679"/>
    </source>
</evidence>
<dbReference type="InterPro" id="IPR015422">
    <property type="entry name" value="PyrdxlP-dep_Trfase_small"/>
</dbReference>
<dbReference type="EC" id="2.6.1.2" evidence="6"/>
<evidence type="ECO:0000256" key="1">
    <source>
        <dbReference type="ARBA" id="ARBA00001933"/>
    </source>
</evidence>
<dbReference type="SUPFAM" id="SSF53383">
    <property type="entry name" value="PLP-dependent transferases"/>
    <property type="match status" value="1"/>
</dbReference>
<dbReference type="GO" id="GO:0008483">
    <property type="term" value="F:transaminase activity"/>
    <property type="evidence" value="ECO:0007669"/>
    <property type="project" value="UniProtKB-KW"/>
</dbReference>
<dbReference type="PANTHER" id="PTHR43488:SF2">
    <property type="entry name" value="GLUTAMATE-PYRUVATE AMINOTRANSFERASE ALAA"/>
    <property type="match status" value="1"/>
</dbReference>
<comment type="similarity">
    <text evidence="2">Belongs to the class-I pyridoxal-phosphate-dependent aminotransferase family.</text>
</comment>
<name>A0ABU1GXX5_9GAMM</name>
<dbReference type="RefSeq" id="WP_251593679.1">
    <property type="nucleotide sequence ID" value="NZ_JAMLJI010000003.1"/>
</dbReference>
<feature type="domain" description="Aminotransferase class I/classII large" evidence="7">
    <location>
        <begin position="36"/>
        <end position="396"/>
    </location>
</feature>
<protein>
    <recommendedName>
        <fullName evidence="6">alanine transaminase</fullName>
        <ecNumber evidence="6">2.6.1.2</ecNumber>
    </recommendedName>
</protein>
<evidence type="ECO:0000256" key="6">
    <source>
        <dbReference type="ARBA" id="ARBA00026106"/>
    </source>
</evidence>
<dbReference type="CDD" id="cd00609">
    <property type="entry name" value="AAT_like"/>
    <property type="match status" value="1"/>
</dbReference>
<evidence type="ECO:0000313" key="9">
    <source>
        <dbReference type="Proteomes" id="UP001269375"/>
    </source>
</evidence>
<dbReference type="InterPro" id="IPR015421">
    <property type="entry name" value="PyrdxlP-dep_Trfase_major"/>
</dbReference>
<comment type="cofactor">
    <cofactor evidence="1">
        <name>pyridoxal 5'-phosphate</name>
        <dbReference type="ChEBI" id="CHEBI:597326"/>
    </cofactor>
</comment>
<evidence type="ECO:0000256" key="3">
    <source>
        <dbReference type="ARBA" id="ARBA00022576"/>
    </source>
</evidence>
<accession>A0ABU1GXX5</accession>
<proteinExistence type="inferred from homology"/>
<keyword evidence="4 8" id="KW-0808">Transferase</keyword>
<dbReference type="Proteomes" id="UP001269375">
    <property type="component" value="Unassembled WGS sequence"/>
</dbReference>
<organism evidence="8 9">
    <name type="scientific">Larsenimonas suaedae</name>
    <dbReference type="NCBI Taxonomy" id="1851019"/>
    <lineage>
        <taxon>Bacteria</taxon>
        <taxon>Pseudomonadati</taxon>
        <taxon>Pseudomonadota</taxon>
        <taxon>Gammaproteobacteria</taxon>
        <taxon>Oceanospirillales</taxon>
        <taxon>Halomonadaceae</taxon>
        <taxon>Larsenimonas</taxon>
    </lineage>
</organism>
<reference evidence="8 9" key="1">
    <citation type="submission" date="2023-04" db="EMBL/GenBank/DDBJ databases">
        <title>A long-awaited taxogenomic arrangement of the family Halomonadaceae.</title>
        <authorList>
            <person name="De La Haba R."/>
            <person name="Chuvochina M."/>
            <person name="Wittouck S."/>
            <person name="Arahal D.R."/>
            <person name="Sanchez-Porro C."/>
            <person name="Hugenholtz P."/>
            <person name="Ventosa A."/>
        </authorList>
    </citation>
    <scope>NUCLEOTIDE SEQUENCE [LARGE SCALE GENOMIC DNA]</scope>
    <source>
        <strain evidence="8 9">DSM 22428</strain>
    </source>
</reference>
<evidence type="ECO:0000313" key="8">
    <source>
        <dbReference type="EMBL" id="MDR5896902.1"/>
    </source>
</evidence>
<evidence type="ECO:0000256" key="2">
    <source>
        <dbReference type="ARBA" id="ARBA00007441"/>
    </source>
</evidence>
<keyword evidence="9" id="KW-1185">Reference proteome</keyword>
<dbReference type="InterPro" id="IPR015424">
    <property type="entry name" value="PyrdxlP-dep_Trfase"/>
</dbReference>
<dbReference type="Pfam" id="PF00155">
    <property type="entry name" value="Aminotran_1_2"/>
    <property type="match status" value="1"/>
</dbReference>
<evidence type="ECO:0000259" key="7">
    <source>
        <dbReference type="Pfam" id="PF00155"/>
    </source>
</evidence>
<dbReference type="InterPro" id="IPR004839">
    <property type="entry name" value="Aminotransferase_I/II_large"/>
</dbReference>
<keyword evidence="5" id="KW-0663">Pyridoxal phosphate</keyword>
<comment type="caution">
    <text evidence="8">The sequence shown here is derived from an EMBL/GenBank/DDBJ whole genome shotgun (WGS) entry which is preliminary data.</text>
</comment>
<sequence length="404" mass="45113">MPTPIRKSHKLDNVCYDIRGPVLEHAKRLEDEGHRILKLNIGNPAPFGFEAPEEILQDVMRNLPTAQGYSDSKGLYSARKAVMQECQRKNIKGVGVEDIFIGNGVSELITISLQALLDDGDEVLVPMPDYPLWTAATNMASGHAVHYACREENDWEPDVEDIRAKITSRTKALVVINPNNPTGAVYSDHVLKNILAVAREFGLIVFSDEIYDKILYDGTEHTSTASLANDVFVITMNGLSKSYRCAGFRSGWMILSGERRHAQDFIEGLNMLASMRLCANVPAQNAIQTALGGYQSINDLILPGGRLLAQRDMAWEKLTAIPGVTCVKPKGALYMFPRLDPEVYAIEDDQKLVLDLLLEEKMLLVQGTAFNWPSPDHLRIVTLPWVDQLEEAIDRLGRFLARRR</sequence>
<dbReference type="Gene3D" id="3.40.640.10">
    <property type="entry name" value="Type I PLP-dependent aspartate aminotransferase-like (Major domain)"/>
    <property type="match status" value="1"/>
</dbReference>
<dbReference type="InterPro" id="IPR051926">
    <property type="entry name" value="Ala_Aminotransferase"/>
</dbReference>
<gene>
    <name evidence="8" type="ORF">QC825_12570</name>
</gene>
<dbReference type="EMBL" id="JARWAO010000007">
    <property type="protein sequence ID" value="MDR5896902.1"/>
    <property type="molecule type" value="Genomic_DNA"/>
</dbReference>
<keyword evidence="3 8" id="KW-0032">Aminotransferase</keyword>
<dbReference type="Gene3D" id="3.90.1150.10">
    <property type="entry name" value="Aspartate Aminotransferase, domain 1"/>
    <property type="match status" value="1"/>
</dbReference>